<sequence length="420" mass="47636">MIEKYTLENGVRVIIEKIPTVRSVALGVWIGTGSKFESIEWNGISHFIEHMLFKGTATRSAKQIAEAFDQIGGHVNAFTSKEYTCYYARVLDEHAAVALDILADMYFNSVFDEQELQKEKNVVIEEIRMYDDTPDDLVHDIVAKACYETHPLGYSILGTEEVLNRLTRNDIHRYIEARYTPEQTVIAVAGNVSDKLLSEISRYFSGYKRVTKELTPDVKPDFTAGAICKQKDTEQAHLCLSFPGYEVGHKDIYSLILMNNVLGGSMSSRLFQEVREERGLAYSVYSYHSAFKNAGTFTLYTGTATKQLEEVYNVMIHTVAELRDKGITAEELKKGKEQLKGSLMLSLESTNSRMSRLGKNELLLKRHIELDEMIQRVENVTLENVKKVAEDIFSQPMAMALVSPLEAIPDYMRSDIFVRC</sequence>
<evidence type="ECO:0000313" key="6">
    <source>
        <dbReference type="EMBL" id="SDG71165.1"/>
    </source>
</evidence>
<dbReference type="Gene3D" id="3.30.830.10">
    <property type="entry name" value="Metalloenzyme, LuxS/M16 peptidase-like"/>
    <property type="match status" value="2"/>
</dbReference>
<dbReference type="EMBL" id="FNDE01000001">
    <property type="protein sequence ID" value="SDG71165.1"/>
    <property type="molecule type" value="Genomic_DNA"/>
</dbReference>
<dbReference type="Proteomes" id="UP000826616">
    <property type="component" value="Chromosome"/>
</dbReference>
<dbReference type="PROSITE" id="PS00143">
    <property type="entry name" value="INSULINASE"/>
    <property type="match status" value="1"/>
</dbReference>
<dbReference type="AlphaFoldDB" id="A0A1G7WGK9"/>
<keyword evidence="8" id="KW-1185">Reference proteome</keyword>
<dbReference type="GO" id="GO:0004222">
    <property type="term" value="F:metalloendopeptidase activity"/>
    <property type="evidence" value="ECO:0007669"/>
    <property type="project" value="InterPro"/>
</dbReference>
<evidence type="ECO:0000256" key="2">
    <source>
        <dbReference type="RuleBase" id="RU004447"/>
    </source>
</evidence>
<dbReference type="RefSeq" id="WP_057898452.1">
    <property type="nucleotide sequence ID" value="NZ_CP080764.1"/>
</dbReference>
<evidence type="ECO:0000259" key="4">
    <source>
        <dbReference type="Pfam" id="PF05193"/>
    </source>
</evidence>
<feature type="domain" description="Peptidase M16 C-terminal" evidence="4">
    <location>
        <begin position="166"/>
        <end position="339"/>
    </location>
</feature>
<dbReference type="InterPro" id="IPR011765">
    <property type="entry name" value="Pept_M16_N"/>
</dbReference>
<dbReference type="InterPro" id="IPR011249">
    <property type="entry name" value="Metalloenz_LuxS/M16"/>
</dbReference>
<dbReference type="GO" id="GO:0006508">
    <property type="term" value="P:proteolysis"/>
    <property type="evidence" value="ECO:0007669"/>
    <property type="project" value="InterPro"/>
</dbReference>
<dbReference type="InterPro" id="IPR050361">
    <property type="entry name" value="MPP/UQCRC_Complex"/>
</dbReference>
<dbReference type="PANTHER" id="PTHR11851">
    <property type="entry name" value="METALLOPROTEASE"/>
    <property type="match status" value="1"/>
</dbReference>
<dbReference type="InterPro" id="IPR007863">
    <property type="entry name" value="Peptidase_M16_C"/>
</dbReference>
<dbReference type="PANTHER" id="PTHR11851:SF49">
    <property type="entry name" value="MITOCHONDRIAL-PROCESSING PEPTIDASE SUBUNIT ALPHA"/>
    <property type="match status" value="1"/>
</dbReference>
<reference evidence="6 7" key="1">
    <citation type="submission" date="2016-10" db="EMBL/GenBank/DDBJ databases">
        <authorList>
            <person name="de Groot N.N."/>
        </authorList>
    </citation>
    <scope>NUCLEOTIDE SEQUENCE [LARGE SCALE GENOMIC DNA]</scope>
    <source>
        <strain evidence="6 7">L 420-91</strain>
    </source>
</reference>
<evidence type="ECO:0000259" key="3">
    <source>
        <dbReference type="Pfam" id="PF00675"/>
    </source>
</evidence>
<dbReference type="GeneID" id="97141967"/>
<dbReference type="SUPFAM" id="SSF63411">
    <property type="entry name" value="LuxS/MPP-like metallohydrolase"/>
    <property type="match status" value="2"/>
</dbReference>
<comment type="similarity">
    <text evidence="1 2">Belongs to the peptidase M16 family.</text>
</comment>
<evidence type="ECO:0000256" key="1">
    <source>
        <dbReference type="ARBA" id="ARBA00007261"/>
    </source>
</evidence>
<dbReference type="Pfam" id="PF00675">
    <property type="entry name" value="Peptidase_M16"/>
    <property type="match status" value="1"/>
</dbReference>
<dbReference type="GO" id="GO:0046872">
    <property type="term" value="F:metal ion binding"/>
    <property type="evidence" value="ECO:0007669"/>
    <property type="project" value="InterPro"/>
</dbReference>
<dbReference type="InterPro" id="IPR001431">
    <property type="entry name" value="Pept_M16_Zn_BS"/>
</dbReference>
<protein>
    <submittedName>
        <fullName evidence="5">Insulinase family protein</fullName>
    </submittedName>
    <submittedName>
        <fullName evidence="6">Predicted Zn-dependent peptidase</fullName>
    </submittedName>
</protein>
<evidence type="ECO:0000313" key="5">
    <source>
        <dbReference type="EMBL" id="QYY41532.1"/>
    </source>
</evidence>
<dbReference type="EMBL" id="CP080764">
    <property type="protein sequence ID" value="QYY41532.1"/>
    <property type="molecule type" value="Genomic_DNA"/>
</dbReference>
<name>A0A1G7WGK9_ANETH</name>
<dbReference type="OrthoDB" id="9811314at2"/>
<dbReference type="FunFam" id="3.30.830.10:FF:000008">
    <property type="entry name" value="Mitochondrial-processing peptidase subunit beta"/>
    <property type="match status" value="1"/>
</dbReference>
<proteinExistence type="inferred from homology"/>
<dbReference type="Pfam" id="PF05193">
    <property type="entry name" value="Peptidase_M16_C"/>
    <property type="match status" value="1"/>
</dbReference>
<gene>
    <name evidence="5" type="ORF">K3F53_11350</name>
    <name evidence="6" type="ORF">SAMN04489735_1001229</name>
</gene>
<dbReference type="Proteomes" id="UP000198956">
    <property type="component" value="Unassembled WGS sequence"/>
</dbReference>
<reference evidence="5 8" key="2">
    <citation type="submission" date="2021-08" db="EMBL/GenBank/DDBJ databases">
        <title>Complete genome sequence of the strain Aneurinibacillus thermoaerophilus CCM 8960.</title>
        <authorList>
            <person name="Musilova J."/>
            <person name="Kourilova X."/>
            <person name="Pernicova I."/>
            <person name="Bezdicek M."/>
            <person name="Lengerova M."/>
            <person name="Obruca S."/>
            <person name="Sedlar K."/>
        </authorList>
    </citation>
    <scope>NUCLEOTIDE SEQUENCE [LARGE SCALE GENOMIC DNA]</scope>
    <source>
        <strain evidence="5 8">CCM 8960</strain>
    </source>
</reference>
<evidence type="ECO:0000313" key="8">
    <source>
        <dbReference type="Proteomes" id="UP000826616"/>
    </source>
</evidence>
<feature type="domain" description="Peptidase M16 N-terminal" evidence="3">
    <location>
        <begin position="12"/>
        <end position="159"/>
    </location>
</feature>
<evidence type="ECO:0000313" key="7">
    <source>
        <dbReference type="Proteomes" id="UP000198956"/>
    </source>
</evidence>
<organism evidence="6 7">
    <name type="scientific">Aneurinibacillus thermoaerophilus</name>
    <dbReference type="NCBI Taxonomy" id="143495"/>
    <lineage>
        <taxon>Bacteria</taxon>
        <taxon>Bacillati</taxon>
        <taxon>Bacillota</taxon>
        <taxon>Bacilli</taxon>
        <taxon>Bacillales</taxon>
        <taxon>Paenibacillaceae</taxon>
        <taxon>Aneurinibacillus group</taxon>
        <taxon>Aneurinibacillus</taxon>
    </lineage>
</organism>
<accession>A0A1G7WGK9</accession>